<dbReference type="EMBL" id="CM046389">
    <property type="protein sequence ID" value="KAI8569696.1"/>
    <property type="molecule type" value="Genomic_DNA"/>
</dbReference>
<evidence type="ECO:0000313" key="2">
    <source>
        <dbReference type="Proteomes" id="UP001062846"/>
    </source>
</evidence>
<sequence length="181" mass="20242">MKPIFLVLCLILLSASFALPSKKSKHKPCKQLVFYFHDIIYNGRNAANATSAIVAAREGFNRTVLSDQFRFGNIAAFDDPITLDNNLRSTPVGRAQGLYLYDGKNAFAAWLGFSFVFNNTDYQGTLNFIGADLMMYNTRDVSVVGGTGDFFMHRGIATIMTDAIEGTVYFRLRVNINFFEC</sequence>
<gene>
    <name evidence="1" type="ORF">RHMOL_Rhmol02G0297500</name>
</gene>
<comment type="caution">
    <text evidence="1">The sequence shown here is derived from an EMBL/GenBank/DDBJ whole genome shotgun (WGS) entry which is preliminary data.</text>
</comment>
<evidence type="ECO:0000313" key="1">
    <source>
        <dbReference type="EMBL" id="KAI8569696.1"/>
    </source>
</evidence>
<organism evidence="1 2">
    <name type="scientific">Rhododendron molle</name>
    <name type="common">Chinese azalea</name>
    <name type="synonym">Azalea mollis</name>
    <dbReference type="NCBI Taxonomy" id="49168"/>
    <lineage>
        <taxon>Eukaryota</taxon>
        <taxon>Viridiplantae</taxon>
        <taxon>Streptophyta</taxon>
        <taxon>Embryophyta</taxon>
        <taxon>Tracheophyta</taxon>
        <taxon>Spermatophyta</taxon>
        <taxon>Magnoliopsida</taxon>
        <taxon>eudicotyledons</taxon>
        <taxon>Gunneridae</taxon>
        <taxon>Pentapetalae</taxon>
        <taxon>asterids</taxon>
        <taxon>Ericales</taxon>
        <taxon>Ericaceae</taxon>
        <taxon>Ericoideae</taxon>
        <taxon>Rhodoreae</taxon>
        <taxon>Rhododendron</taxon>
    </lineage>
</organism>
<accession>A0ACC0PVS7</accession>
<keyword evidence="2" id="KW-1185">Reference proteome</keyword>
<proteinExistence type="predicted"/>
<reference evidence="1" key="1">
    <citation type="submission" date="2022-02" db="EMBL/GenBank/DDBJ databases">
        <title>Plant Genome Project.</title>
        <authorList>
            <person name="Zhang R.-G."/>
        </authorList>
    </citation>
    <scope>NUCLEOTIDE SEQUENCE</scope>
    <source>
        <strain evidence="1">AT1</strain>
    </source>
</reference>
<protein>
    <submittedName>
        <fullName evidence="1">Uncharacterized protein</fullName>
    </submittedName>
</protein>
<dbReference type="Proteomes" id="UP001062846">
    <property type="component" value="Chromosome 2"/>
</dbReference>
<name>A0ACC0PVS7_RHOML</name>